<dbReference type="AlphaFoldDB" id="A0A9W8JXT7"/>
<dbReference type="GO" id="GO:0005524">
    <property type="term" value="F:ATP binding"/>
    <property type="evidence" value="ECO:0007669"/>
    <property type="project" value="InterPro"/>
</dbReference>
<comment type="caution">
    <text evidence="2">The sequence shown here is derived from an EMBL/GenBank/DDBJ whole genome shotgun (WGS) entry which is preliminary data.</text>
</comment>
<dbReference type="InterPro" id="IPR011009">
    <property type="entry name" value="Kinase-like_dom_sf"/>
</dbReference>
<organism evidence="2 3">
    <name type="scientific">Agrocybe chaxingu</name>
    <dbReference type="NCBI Taxonomy" id="84603"/>
    <lineage>
        <taxon>Eukaryota</taxon>
        <taxon>Fungi</taxon>
        <taxon>Dikarya</taxon>
        <taxon>Basidiomycota</taxon>
        <taxon>Agaricomycotina</taxon>
        <taxon>Agaricomycetes</taxon>
        <taxon>Agaricomycetidae</taxon>
        <taxon>Agaricales</taxon>
        <taxon>Agaricineae</taxon>
        <taxon>Strophariaceae</taxon>
        <taxon>Agrocybe</taxon>
    </lineage>
</organism>
<protein>
    <recommendedName>
        <fullName evidence="1">Protein kinase domain-containing protein</fullName>
    </recommendedName>
</protein>
<dbReference type="PROSITE" id="PS50011">
    <property type="entry name" value="PROTEIN_KINASE_DOM"/>
    <property type="match status" value="1"/>
</dbReference>
<gene>
    <name evidence="2" type="ORF">NLJ89_g10606</name>
</gene>
<dbReference type="PANTHER" id="PTHR38248:SF2">
    <property type="entry name" value="FUNK1 11"/>
    <property type="match status" value="1"/>
</dbReference>
<evidence type="ECO:0000313" key="2">
    <source>
        <dbReference type="EMBL" id="KAJ3495578.1"/>
    </source>
</evidence>
<sequence length="262" mass="30342">MKETSWGPFVQKSHKLHEAANVEEFKRLFIDCVECHYHAYTTGHILHRSICENNLVFADSKEVAPSEANDGHSSRWGIITDFDLGSEIDEDDNAQSSNANRRTGTLPYMATDLLNQPVSRNPHVQYVTPSHYYRHDLESFFYILIFASTRYTFERCKCLPVPASLAAWSNIDRAYNSKCGFFTPGGFQHVNAAILDHFTGLWDEWIIPLYSMFRKARNDIPEPWEPEYEEYDFVTLNNRITFEKFMAAIKVKPRNSDGKRPL</sequence>
<dbReference type="OrthoDB" id="5569250at2759"/>
<name>A0A9W8JXT7_9AGAR</name>
<reference evidence="2" key="1">
    <citation type="submission" date="2022-07" db="EMBL/GenBank/DDBJ databases">
        <title>Genome Sequence of Agrocybe chaxingu.</title>
        <authorList>
            <person name="Buettner E."/>
        </authorList>
    </citation>
    <scope>NUCLEOTIDE SEQUENCE</scope>
    <source>
        <strain evidence="2">MP-N11</strain>
    </source>
</reference>
<accession>A0A9W8JXT7</accession>
<feature type="domain" description="Protein kinase" evidence="1">
    <location>
        <begin position="1"/>
        <end position="262"/>
    </location>
</feature>
<evidence type="ECO:0000259" key="1">
    <source>
        <dbReference type="PROSITE" id="PS50011"/>
    </source>
</evidence>
<keyword evidence="3" id="KW-1185">Reference proteome</keyword>
<dbReference type="Proteomes" id="UP001148786">
    <property type="component" value="Unassembled WGS sequence"/>
</dbReference>
<dbReference type="PANTHER" id="PTHR38248">
    <property type="entry name" value="FUNK1 6"/>
    <property type="match status" value="1"/>
</dbReference>
<dbReference type="Pfam" id="PF17667">
    <property type="entry name" value="Pkinase_fungal"/>
    <property type="match status" value="1"/>
</dbReference>
<dbReference type="EMBL" id="JANKHO010002015">
    <property type="protein sequence ID" value="KAJ3495578.1"/>
    <property type="molecule type" value="Genomic_DNA"/>
</dbReference>
<dbReference type="GO" id="GO:0004672">
    <property type="term" value="F:protein kinase activity"/>
    <property type="evidence" value="ECO:0007669"/>
    <property type="project" value="InterPro"/>
</dbReference>
<dbReference type="InterPro" id="IPR000719">
    <property type="entry name" value="Prot_kinase_dom"/>
</dbReference>
<dbReference type="Gene3D" id="1.10.510.10">
    <property type="entry name" value="Transferase(Phosphotransferase) domain 1"/>
    <property type="match status" value="1"/>
</dbReference>
<dbReference type="SUPFAM" id="SSF56112">
    <property type="entry name" value="Protein kinase-like (PK-like)"/>
    <property type="match status" value="1"/>
</dbReference>
<proteinExistence type="predicted"/>
<evidence type="ECO:0000313" key="3">
    <source>
        <dbReference type="Proteomes" id="UP001148786"/>
    </source>
</evidence>
<dbReference type="InterPro" id="IPR040976">
    <property type="entry name" value="Pkinase_fungal"/>
</dbReference>